<evidence type="ECO:0000313" key="2">
    <source>
        <dbReference type="EMBL" id="EKF38050.1"/>
    </source>
</evidence>
<feature type="compositionally biased region" description="Low complexity" evidence="1">
    <location>
        <begin position="26"/>
        <end position="41"/>
    </location>
</feature>
<feature type="compositionally biased region" description="Polar residues" evidence="1">
    <location>
        <begin position="1"/>
        <end position="10"/>
    </location>
</feature>
<organism evidence="2 3">
    <name type="scientific">Trypanosoma cruzi marinkellei</name>
    <dbReference type="NCBI Taxonomy" id="85056"/>
    <lineage>
        <taxon>Eukaryota</taxon>
        <taxon>Discoba</taxon>
        <taxon>Euglenozoa</taxon>
        <taxon>Kinetoplastea</taxon>
        <taxon>Metakinetoplastina</taxon>
        <taxon>Trypanosomatida</taxon>
        <taxon>Trypanosomatidae</taxon>
        <taxon>Trypanosoma</taxon>
        <taxon>Schizotrypanum</taxon>
    </lineage>
</organism>
<dbReference type="Proteomes" id="UP000007350">
    <property type="component" value="Unassembled WGS sequence"/>
</dbReference>
<feature type="compositionally biased region" description="Basic and acidic residues" evidence="1">
    <location>
        <begin position="42"/>
        <end position="56"/>
    </location>
</feature>
<proteinExistence type="predicted"/>
<name>K2NFJ4_TRYCR</name>
<feature type="region of interest" description="Disordered" evidence="1">
    <location>
        <begin position="1"/>
        <end position="56"/>
    </location>
</feature>
<accession>K2NFJ4</accession>
<evidence type="ECO:0000313" key="3">
    <source>
        <dbReference type="Proteomes" id="UP000007350"/>
    </source>
</evidence>
<evidence type="ECO:0000256" key="1">
    <source>
        <dbReference type="SAM" id="MobiDB-lite"/>
    </source>
</evidence>
<dbReference type="OrthoDB" id="277199at2759"/>
<protein>
    <submittedName>
        <fullName evidence="2">Uncharacterized protein</fullName>
    </submittedName>
</protein>
<sequence length="135" mass="14639">MPCLASTNGTVVAPGDSVKDTHNNLSGSAGQAAAPADSSPAEDLHDESHPPSDDRSTYRAAVVAILQKHDPSRLEHVDYLLGKYEGKEELLVRFLKKKYAEEGIQPTPDENPLPASTTPVERVDYNQRLTSFSPL</sequence>
<dbReference type="EMBL" id="AHKC01007645">
    <property type="protein sequence ID" value="EKF38050.1"/>
    <property type="molecule type" value="Genomic_DNA"/>
</dbReference>
<comment type="caution">
    <text evidence="2">The sequence shown here is derived from an EMBL/GenBank/DDBJ whole genome shotgun (WGS) entry which is preliminary data.</text>
</comment>
<feature type="non-terminal residue" evidence="2">
    <location>
        <position position="135"/>
    </location>
</feature>
<gene>
    <name evidence="2" type="ORF">MOQ_001744</name>
</gene>
<dbReference type="AlphaFoldDB" id="K2NFJ4"/>
<feature type="region of interest" description="Disordered" evidence="1">
    <location>
        <begin position="101"/>
        <end position="125"/>
    </location>
</feature>
<reference evidence="2 3" key="1">
    <citation type="journal article" date="2012" name="BMC Genomics">
        <title>Comparative genomic analysis of human infective Trypanosoma cruzi lineages with the bat-restricted subspecies T. cruzi marinkellei.</title>
        <authorList>
            <person name="Franzen O."/>
            <person name="Talavera-Lopez C."/>
            <person name="Ochaya S."/>
            <person name="Butler C.E."/>
            <person name="Messenger L.A."/>
            <person name="Lewis M.D."/>
            <person name="Llewellyn M.S."/>
            <person name="Marinkelle C.J."/>
            <person name="Tyler K.M."/>
            <person name="Miles M.A."/>
            <person name="Andersson B."/>
        </authorList>
    </citation>
    <scope>NUCLEOTIDE SEQUENCE [LARGE SCALE GENOMIC DNA]</scope>
    <source>
        <strain evidence="2 3">B7</strain>
    </source>
</reference>
<keyword evidence="3" id="KW-1185">Reference proteome</keyword>